<dbReference type="Proteomes" id="UP000821866">
    <property type="component" value="Chromosome 1"/>
</dbReference>
<keyword evidence="2" id="KW-1185">Reference proteome</keyword>
<name>A0A9J6EY58_RHIMP</name>
<organism evidence="1 2">
    <name type="scientific">Rhipicephalus microplus</name>
    <name type="common">Cattle tick</name>
    <name type="synonym">Boophilus microplus</name>
    <dbReference type="NCBI Taxonomy" id="6941"/>
    <lineage>
        <taxon>Eukaryota</taxon>
        <taxon>Metazoa</taxon>
        <taxon>Ecdysozoa</taxon>
        <taxon>Arthropoda</taxon>
        <taxon>Chelicerata</taxon>
        <taxon>Arachnida</taxon>
        <taxon>Acari</taxon>
        <taxon>Parasitiformes</taxon>
        <taxon>Ixodida</taxon>
        <taxon>Ixodoidea</taxon>
        <taxon>Ixodidae</taxon>
        <taxon>Rhipicephalinae</taxon>
        <taxon>Rhipicephalus</taxon>
        <taxon>Boophilus</taxon>
    </lineage>
</organism>
<reference evidence="1" key="1">
    <citation type="journal article" date="2020" name="Cell">
        <title>Large-Scale Comparative Analyses of Tick Genomes Elucidate Their Genetic Diversity and Vector Capacities.</title>
        <authorList>
            <consortium name="Tick Genome and Microbiome Consortium (TIGMIC)"/>
            <person name="Jia N."/>
            <person name="Wang J."/>
            <person name="Shi W."/>
            <person name="Du L."/>
            <person name="Sun Y."/>
            <person name="Zhan W."/>
            <person name="Jiang J.F."/>
            <person name="Wang Q."/>
            <person name="Zhang B."/>
            <person name="Ji P."/>
            <person name="Bell-Sakyi L."/>
            <person name="Cui X.M."/>
            <person name="Yuan T.T."/>
            <person name="Jiang B.G."/>
            <person name="Yang W.F."/>
            <person name="Lam T.T."/>
            <person name="Chang Q.C."/>
            <person name="Ding S.J."/>
            <person name="Wang X.J."/>
            <person name="Zhu J.G."/>
            <person name="Ruan X.D."/>
            <person name="Zhao L."/>
            <person name="Wei J.T."/>
            <person name="Ye R.Z."/>
            <person name="Que T.C."/>
            <person name="Du C.H."/>
            <person name="Zhou Y.H."/>
            <person name="Cheng J.X."/>
            <person name="Dai P.F."/>
            <person name="Guo W.B."/>
            <person name="Han X.H."/>
            <person name="Huang E.J."/>
            <person name="Li L.F."/>
            <person name="Wei W."/>
            <person name="Gao Y.C."/>
            <person name="Liu J.Z."/>
            <person name="Shao H.Z."/>
            <person name="Wang X."/>
            <person name="Wang C.C."/>
            <person name="Yang T.C."/>
            <person name="Huo Q.B."/>
            <person name="Li W."/>
            <person name="Chen H.Y."/>
            <person name="Chen S.E."/>
            <person name="Zhou L.G."/>
            <person name="Ni X.B."/>
            <person name="Tian J.H."/>
            <person name="Sheng Y."/>
            <person name="Liu T."/>
            <person name="Pan Y.S."/>
            <person name="Xia L.Y."/>
            <person name="Li J."/>
            <person name="Zhao F."/>
            <person name="Cao W.C."/>
        </authorList>
    </citation>
    <scope>NUCLEOTIDE SEQUENCE</scope>
    <source>
        <strain evidence="1">Rmic-2018</strain>
    </source>
</reference>
<evidence type="ECO:0000313" key="1">
    <source>
        <dbReference type="EMBL" id="KAH8039346.1"/>
    </source>
</evidence>
<dbReference type="EMBL" id="JABSTU010000001">
    <property type="protein sequence ID" value="KAH8039346.1"/>
    <property type="molecule type" value="Genomic_DNA"/>
</dbReference>
<proteinExistence type="predicted"/>
<protein>
    <submittedName>
        <fullName evidence="1">Uncharacterized protein</fullName>
    </submittedName>
</protein>
<reference evidence="1" key="2">
    <citation type="submission" date="2021-09" db="EMBL/GenBank/DDBJ databases">
        <authorList>
            <person name="Jia N."/>
            <person name="Wang J."/>
            <person name="Shi W."/>
            <person name="Du L."/>
            <person name="Sun Y."/>
            <person name="Zhan W."/>
            <person name="Jiang J."/>
            <person name="Wang Q."/>
            <person name="Zhang B."/>
            <person name="Ji P."/>
            <person name="Sakyi L.B."/>
            <person name="Cui X."/>
            <person name="Yuan T."/>
            <person name="Jiang B."/>
            <person name="Yang W."/>
            <person name="Lam T.T.-Y."/>
            <person name="Chang Q."/>
            <person name="Ding S."/>
            <person name="Wang X."/>
            <person name="Zhu J."/>
            <person name="Ruan X."/>
            <person name="Zhao L."/>
            <person name="Wei J."/>
            <person name="Que T."/>
            <person name="Du C."/>
            <person name="Cheng J."/>
            <person name="Dai P."/>
            <person name="Han X."/>
            <person name="Huang E."/>
            <person name="Gao Y."/>
            <person name="Liu J."/>
            <person name="Shao H."/>
            <person name="Ye R."/>
            <person name="Li L."/>
            <person name="Wei W."/>
            <person name="Wang X."/>
            <person name="Wang C."/>
            <person name="Huo Q."/>
            <person name="Li W."/>
            <person name="Guo W."/>
            <person name="Chen H."/>
            <person name="Chen S."/>
            <person name="Zhou L."/>
            <person name="Zhou L."/>
            <person name="Ni X."/>
            <person name="Tian J."/>
            <person name="Zhou Y."/>
            <person name="Sheng Y."/>
            <person name="Liu T."/>
            <person name="Pan Y."/>
            <person name="Xia L."/>
            <person name="Li J."/>
            <person name="Zhao F."/>
            <person name="Cao W."/>
        </authorList>
    </citation>
    <scope>NUCLEOTIDE SEQUENCE</scope>
    <source>
        <strain evidence="1">Rmic-2018</strain>
        <tissue evidence="1">Larvae</tissue>
    </source>
</reference>
<gene>
    <name evidence="1" type="ORF">HPB51_005676</name>
</gene>
<evidence type="ECO:0000313" key="2">
    <source>
        <dbReference type="Proteomes" id="UP000821866"/>
    </source>
</evidence>
<comment type="caution">
    <text evidence="1">The sequence shown here is derived from an EMBL/GenBank/DDBJ whole genome shotgun (WGS) entry which is preliminary data.</text>
</comment>
<accession>A0A9J6EY58</accession>
<sequence>MATAQRRRARRRPLSTKAMTALLWKAHTCGGESRAAECEGGAGSGRQARSRRRPLNCICGGQPCCSRKHNCHGSSSKKKARLSALTASMAGWALALFDGGLRRLRCCRYSARASARRCRLAESLLFERPEDLLDGPELFFLVVALRGCLETRQNRF</sequence>
<dbReference type="AlphaFoldDB" id="A0A9J6EY58"/>